<protein>
    <submittedName>
        <fullName evidence="1">Uncharacterized protein</fullName>
    </submittedName>
</protein>
<proteinExistence type="predicted"/>
<name>A0A813E7C7_POLGL</name>
<reference evidence="1" key="1">
    <citation type="submission" date="2021-02" db="EMBL/GenBank/DDBJ databases">
        <authorList>
            <person name="Dougan E. K."/>
            <person name="Rhodes N."/>
            <person name="Thang M."/>
            <person name="Chan C."/>
        </authorList>
    </citation>
    <scope>NUCLEOTIDE SEQUENCE</scope>
</reference>
<dbReference type="Proteomes" id="UP000654075">
    <property type="component" value="Unassembled WGS sequence"/>
</dbReference>
<dbReference type="AlphaFoldDB" id="A0A813E7C7"/>
<organism evidence="1 2">
    <name type="scientific">Polarella glacialis</name>
    <name type="common">Dinoflagellate</name>
    <dbReference type="NCBI Taxonomy" id="89957"/>
    <lineage>
        <taxon>Eukaryota</taxon>
        <taxon>Sar</taxon>
        <taxon>Alveolata</taxon>
        <taxon>Dinophyceae</taxon>
        <taxon>Suessiales</taxon>
        <taxon>Suessiaceae</taxon>
        <taxon>Polarella</taxon>
    </lineage>
</organism>
<feature type="non-terminal residue" evidence="1">
    <location>
        <position position="1"/>
    </location>
</feature>
<evidence type="ECO:0000313" key="2">
    <source>
        <dbReference type="Proteomes" id="UP000654075"/>
    </source>
</evidence>
<sequence>VVDGISACCAAGPSVLEVEEDRATVCLGPRSPDIRKGWESQEGSYDLERLHQLCLEQPSVLVLDVTPSAAGQHAVQARALKQFAHSYQKDLGQLRARGLPSELFTMLSALHCRPSGALVASGLIQQEYVQQAILDFHMNLEFLVSVEDPALSAPWNVWVAVGGGKGTDT</sequence>
<evidence type="ECO:0000313" key="1">
    <source>
        <dbReference type="EMBL" id="CAE8593500.1"/>
    </source>
</evidence>
<gene>
    <name evidence="1" type="ORF">PGLA1383_LOCUS12092</name>
</gene>
<keyword evidence="2" id="KW-1185">Reference proteome</keyword>
<accession>A0A813E7C7</accession>
<dbReference type="EMBL" id="CAJNNV010006374">
    <property type="protein sequence ID" value="CAE8593500.1"/>
    <property type="molecule type" value="Genomic_DNA"/>
</dbReference>
<comment type="caution">
    <text evidence="1">The sequence shown here is derived from an EMBL/GenBank/DDBJ whole genome shotgun (WGS) entry which is preliminary data.</text>
</comment>